<reference evidence="1 2" key="1">
    <citation type="journal article" date="2012" name="PLoS Pathog.">
        <title>Diverse lifestyles and strategies of plant pathogenesis encoded in the genomes of eighteen Dothideomycetes fungi.</title>
        <authorList>
            <person name="Ohm R.A."/>
            <person name="Feau N."/>
            <person name="Henrissat B."/>
            <person name="Schoch C.L."/>
            <person name="Horwitz B.A."/>
            <person name="Barry K.W."/>
            <person name="Condon B.J."/>
            <person name="Copeland A.C."/>
            <person name="Dhillon B."/>
            <person name="Glaser F."/>
            <person name="Hesse C.N."/>
            <person name="Kosti I."/>
            <person name="LaButti K."/>
            <person name="Lindquist E.A."/>
            <person name="Lucas S."/>
            <person name="Salamov A.A."/>
            <person name="Bradshaw R.E."/>
            <person name="Ciuffetti L."/>
            <person name="Hamelin R.C."/>
            <person name="Kema G.H.J."/>
            <person name="Lawrence C."/>
            <person name="Scott J.A."/>
            <person name="Spatafora J.W."/>
            <person name="Turgeon B.G."/>
            <person name="de Wit P.J.G.M."/>
            <person name="Zhong S."/>
            <person name="Goodwin S.B."/>
            <person name="Grigoriev I.V."/>
        </authorList>
    </citation>
    <scope>NUCLEOTIDE SEQUENCE [LARGE SCALE GENOMIC DNA]</scope>
    <source>
        <strain evidence="1 2">UAMH 10762</strain>
    </source>
</reference>
<name>M2MRE9_BAUPA</name>
<dbReference type="Proteomes" id="UP000011761">
    <property type="component" value="Unassembled WGS sequence"/>
</dbReference>
<evidence type="ECO:0000313" key="2">
    <source>
        <dbReference type="Proteomes" id="UP000011761"/>
    </source>
</evidence>
<keyword evidence="2" id="KW-1185">Reference proteome</keyword>
<dbReference type="HOGENOM" id="CLU_2263264_0_0_1"/>
<dbReference type="GeneID" id="19108335"/>
<sequence length="103" mass="11017">MLSTKTENYAVTTKDVPGDRCWLAAVYCGGTATTPPAPAIPSLPKLVSNVRILYAMLSTKTGKRMVTTVDVPSGPCLASCGIQQKCCDYTAKARHRQLVEIGQ</sequence>
<accession>M2MRE9</accession>
<dbReference type="EMBL" id="KB445552">
    <property type="protein sequence ID" value="EMC99416.1"/>
    <property type="molecule type" value="Genomic_DNA"/>
</dbReference>
<protein>
    <submittedName>
        <fullName evidence="1">Uncharacterized protein</fullName>
    </submittedName>
</protein>
<proteinExistence type="predicted"/>
<dbReference type="KEGG" id="bcom:BAUCODRAFT_137595"/>
<gene>
    <name evidence="1" type="ORF">BAUCODRAFT_137595</name>
</gene>
<evidence type="ECO:0000313" key="1">
    <source>
        <dbReference type="EMBL" id="EMC99416.1"/>
    </source>
</evidence>
<dbReference type="AlphaFoldDB" id="M2MRE9"/>
<organism evidence="1 2">
    <name type="scientific">Baudoinia panamericana (strain UAMH 10762)</name>
    <name type="common">Angels' share fungus</name>
    <name type="synonym">Baudoinia compniacensis (strain UAMH 10762)</name>
    <dbReference type="NCBI Taxonomy" id="717646"/>
    <lineage>
        <taxon>Eukaryota</taxon>
        <taxon>Fungi</taxon>
        <taxon>Dikarya</taxon>
        <taxon>Ascomycota</taxon>
        <taxon>Pezizomycotina</taxon>
        <taxon>Dothideomycetes</taxon>
        <taxon>Dothideomycetidae</taxon>
        <taxon>Mycosphaerellales</taxon>
        <taxon>Teratosphaeriaceae</taxon>
        <taxon>Baudoinia</taxon>
    </lineage>
</organism>
<dbReference type="RefSeq" id="XP_007674285.1">
    <property type="nucleotide sequence ID" value="XM_007676095.1"/>
</dbReference>